<organism evidence="2 3">
    <name type="scientific">Aliidiomarina haloalkalitolerans</name>
    <dbReference type="NCBI Taxonomy" id="859059"/>
    <lineage>
        <taxon>Bacteria</taxon>
        <taxon>Pseudomonadati</taxon>
        <taxon>Pseudomonadota</taxon>
        <taxon>Gammaproteobacteria</taxon>
        <taxon>Alteromonadales</taxon>
        <taxon>Idiomarinaceae</taxon>
        <taxon>Aliidiomarina</taxon>
    </lineage>
</organism>
<dbReference type="Proteomes" id="UP000288212">
    <property type="component" value="Unassembled WGS sequence"/>
</dbReference>
<dbReference type="InterPro" id="IPR005358">
    <property type="entry name" value="Puta_zinc/iron-chelating_dom"/>
</dbReference>
<proteinExistence type="predicted"/>
<dbReference type="InterPro" id="IPR008228">
    <property type="entry name" value="UCP006173"/>
</dbReference>
<keyword evidence="3" id="KW-1185">Reference proteome</keyword>
<sequence length="198" mass="21972">MPPLTLLTPPLTLLTPPLTLQPPLTRRGSGKVSSEKPNAAAFWQTKSLPDMTPQEWESLCDGCGKCCLHKLLDERDDLPEDAPMQLGEDLHYTHVACKLLNTEQGGCRHYPIRHRFVPGCVQLTADDLDSIHYMPPSCAYRRLHEGRGLPSWHPLLHDGSRAAMEAAGMAVTGYPVTSDERDEPSEATIVTWPLHDCD</sequence>
<accession>A0A432VXC3</accession>
<evidence type="ECO:0000313" key="2">
    <source>
        <dbReference type="EMBL" id="RUO21353.1"/>
    </source>
</evidence>
<feature type="region of interest" description="Disordered" evidence="1">
    <location>
        <begin position="17"/>
        <end position="36"/>
    </location>
</feature>
<reference evidence="2 3" key="1">
    <citation type="journal article" date="2011" name="Front. Microbiol.">
        <title>Genomic signatures of strain selection and enhancement in Bacillus atrophaeus var. globigii, a historical biowarfare simulant.</title>
        <authorList>
            <person name="Gibbons H.S."/>
            <person name="Broomall S.M."/>
            <person name="McNew L.A."/>
            <person name="Daligault H."/>
            <person name="Chapman C."/>
            <person name="Bruce D."/>
            <person name="Karavis M."/>
            <person name="Krepps M."/>
            <person name="McGregor P.A."/>
            <person name="Hong C."/>
            <person name="Park K.H."/>
            <person name="Akmal A."/>
            <person name="Feldman A."/>
            <person name="Lin J.S."/>
            <person name="Chang W.E."/>
            <person name="Higgs B.W."/>
            <person name="Demirev P."/>
            <person name="Lindquist J."/>
            <person name="Liem A."/>
            <person name="Fochler E."/>
            <person name="Read T.D."/>
            <person name="Tapia R."/>
            <person name="Johnson S."/>
            <person name="Bishop-Lilly K.A."/>
            <person name="Detter C."/>
            <person name="Han C."/>
            <person name="Sozhamannan S."/>
            <person name="Rosenzweig C.N."/>
            <person name="Skowronski E.W."/>
        </authorList>
    </citation>
    <scope>NUCLEOTIDE SEQUENCE [LARGE SCALE GENOMIC DNA]</scope>
    <source>
        <strain evidence="2 3">AK5</strain>
    </source>
</reference>
<protein>
    <submittedName>
        <fullName evidence="2">YcgN family cysteine cluster protein</fullName>
    </submittedName>
</protein>
<comment type="caution">
    <text evidence="2">The sequence shown here is derived from an EMBL/GenBank/DDBJ whole genome shotgun (WGS) entry which is preliminary data.</text>
</comment>
<dbReference type="PANTHER" id="PTHR37421">
    <property type="entry name" value="UPF0260 PROTEIN YCGN"/>
    <property type="match status" value="1"/>
</dbReference>
<dbReference type="Pfam" id="PF03692">
    <property type="entry name" value="CxxCxxCC"/>
    <property type="match status" value="1"/>
</dbReference>
<dbReference type="EMBL" id="PIPI01000001">
    <property type="protein sequence ID" value="RUO21353.1"/>
    <property type="molecule type" value="Genomic_DNA"/>
</dbReference>
<evidence type="ECO:0000256" key="1">
    <source>
        <dbReference type="SAM" id="MobiDB-lite"/>
    </source>
</evidence>
<name>A0A432VXC3_9GAMM</name>
<gene>
    <name evidence="2" type="ORF">CWE06_00290</name>
</gene>
<dbReference type="OrthoDB" id="9786855at2"/>
<dbReference type="AlphaFoldDB" id="A0A432VXC3"/>
<evidence type="ECO:0000313" key="3">
    <source>
        <dbReference type="Proteomes" id="UP000288212"/>
    </source>
</evidence>
<dbReference type="PANTHER" id="PTHR37421:SF1">
    <property type="entry name" value="UPF0260 PROTEIN YCGN"/>
    <property type="match status" value="1"/>
</dbReference>